<dbReference type="Pfam" id="PF01575">
    <property type="entry name" value="MaoC_dehydratas"/>
    <property type="match status" value="1"/>
</dbReference>
<dbReference type="AlphaFoldDB" id="A0A2R4X143"/>
<dbReference type="KEGG" id="harc:HARCEL1_07250"/>
<feature type="domain" description="MaoC-like" evidence="2">
    <location>
        <begin position="9"/>
        <end position="116"/>
    </location>
</feature>
<feature type="region of interest" description="Disordered" evidence="1">
    <location>
        <begin position="1"/>
        <end position="20"/>
    </location>
</feature>
<dbReference type="SUPFAM" id="SSF54637">
    <property type="entry name" value="Thioesterase/thiol ester dehydrase-isomerase"/>
    <property type="match status" value="1"/>
</dbReference>
<dbReference type="InterPro" id="IPR029069">
    <property type="entry name" value="HotDog_dom_sf"/>
</dbReference>
<dbReference type="GeneID" id="36512291"/>
<reference evidence="3 4" key="1">
    <citation type="submission" date="2018-04" db="EMBL/GenBank/DDBJ databases">
        <title>Halococcoides cellulosivorans gen. nov., sp. nov., an extremely halophilic cellulose-utilizing haloarchaeon from hypersaline lakes.</title>
        <authorList>
            <person name="Sorokin D.Y."/>
            <person name="Toshchakov S.V."/>
            <person name="Samarov N.I."/>
            <person name="Korzhenkov A."/>
            <person name="Kublanov I.V."/>
        </authorList>
    </citation>
    <scope>NUCLEOTIDE SEQUENCE [LARGE SCALE GENOMIC DNA]</scope>
    <source>
        <strain evidence="3 4">HArcel1</strain>
    </source>
</reference>
<dbReference type="Gene3D" id="3.10.129.10">
    <property type="entry name" value="Hotdog Thioesterase"/>
    <property type="match status" value="1"/>
</dbReference>
<evidence type="ECO:0000259" key="2">
    <source>
        <dbReference type="Pfam" id="PF01575"/>
    </source>
</evidence>
<sequence length="138" mass="15256">MRTFSALSVGERRRAEPRTVTEDDIVSFGAQFDPQPMHCDADDPIASGWHTAAVTMDAMVECWLSEVAVDVGLGVDQLRWPTPVRPGDRLVTTVEVAAREDYDDRRGRVALDVETTVEGRTVLSMTGLVLVHRDSETN</sequence>
<dbReference type="EMBL" id="CP028858">
    <property type="protein sequence ID" value="AWB27517.1"/>
    <property type="molecule type" value="Genomic_DNA"/>
</dbReference>
<protein>
    <submittedName>
        <fullName evidence="3">Dehydratase</fullName>
    </submittedName>
</protein>
<dbReference type="Proteomes" id="UP000244727">
    <property type="component" value="Chromosome"/>
</dbReference>
<evidence type="ECO:0000256" key="1">
    <source>
        <dbReference type="SAM" id="MobiDB-lite"/>
    </source>
</evidence>
<accession>A0A2R4X143</accession>
<dbReference type="InterPro" id="IPR002539">
    <property type="entry name" value="MaoC-like_dom"/>
</dbReference>
<dbReference type="RefSeq" id="WP_108381886.1">
    <property type="nucleotide sequence ID" value="NZ_CP028858.1"/>
</dbReference>
<evidence type="ECO:0000313" key="4">
    <source>
        <dbReference type="Proteomes" id="UP000244727"/>
    </source>
</evidence>
<organism evidence="3 4">
    <name type="scientific">Halococcoides cellulosivorans</name>
    <dbReference type="NCBI Taxonomy" id="1679096"/>
    <lineage>
        <taxon>Archaea</taxon>
        <taxon>Methanobacteriati</taxon>
        <taxon>Methanobacteriota</taxon>
        <taxon>Stenosarchaea group</taxon>
        <taxon>Halobacteria</taxon>
        <taxon>Halobacteriales</taxon>
        <taxon>Haloarculaceae</taxon>
        <taxon>Halococcoides</taxon>
    </lineage>
</organism>
<feature type="compositionally biased region" description="Basic and acidic residues" evidence="1">
    <location>
        <begin position="10"/>
        <end position="20"/>
    </location>
</feature>
<name>A0A2R4X143_9EURY</name>
<gene>
    <name evidence="3" type="ORF">HARCEL1_07250</name>
</gene>
<proteinExistence type="predicted"/>
<evidence type="ECO:0000313" key="3">
    <source>
        <dbReference type="EMBL" id="AWB27517.1"/>
    </source>
</evidence>
<keyword evidence="4" id="KW-1185">Reference proteome</keyword>